<keyword evidence="3" id="KW-1185">Reference proteome</keyword>
<evidence type="ECO:0000259" key="1">
    <source>
        <dbReference type="SMART" id="SM00382"/>
    </source>
</evidence>
<keyword evidence="2" id="KW-0378">Hydrolase</keyword>
<dbReference type="SUPFAM" id="SSF52540">
    <property type="entry name" value="P-loop containing nucleoside triphosphate hydrolases"/>
    <property type="match status" value="1"/>
</dbReference>
<reference evidence="2 3" key="1">
    <citation type="submission" date="2024-05" db="EMBL/GenBank/DDBJ databases">
        <authorList>
            <consortium name="Candidatus Magnetaquicoccaceae bacterium FCR-1 genome sequencing consortium"/>
            <person name="Shimoshige H."/>
            <person name="Shimamura S."/>
            <person name="Taoka A."/>
            <person name="Kobayashi H."/>
            <person name="Maekawa T."/>
        </authorList>
    </citation>
    <scope>NUCLEOTIDE SEQUENCE [LARGE SCALE GENOMIC DNA]</scope>
    <source>
        <strain evidence="2 3">FCR-1</strain>
    </source>
</reference>
<evidence type="ECO:0000313" key="2">
    <source>
        <dbReference type="EMBL" id="GAB0058430.1"/>
    </source>
</evidence>
<gene>
    <name evidence="2" type="primary">ftsH_2</name>
    <name evidence="2" type="ORF">SIID45300_02779</name>
</gene>
<dbReference type="GO" id="GO:0008237">
    <property type="term" value="F:metallopeptidase activity"/>
    <property type="evidence" value="ECO:0007669"/>
    <property type="project" value="UniProtKB-KW"/>
</dbReference>
<dbReference type="SMART" id="SM00382">
    <property type="entry name" value="AAA"/>
    <property type="match status" value="1"/>
</dbReference>
<dbReference type="PANTHER" id="PTHR23077">
    <property type="entry name" value="AAA-FAMILY ATPASE"/>
    <property type="match status" value="1"/>
</dbReference>
<dbReference type="RefSeq" id="WP_420906151.1">
    <property type="nucleotide sequence ID" value="NZ_BAAFGK010000005.1"/>
</dbReference>
<dbReference type="CDD" id="cd19481">
    <property type="entry name" value="RecA-like_protease"/>
    <property type="match status" value="1"/>
</dbReference>
<protein>
    <submittedName>
        <fullName evidence="2">ATP-dependent zinc metalloprotease FtsH</fullName>
        <ecNumber evidence="2">3.4.24.-</ecNumber>
    </submittedName>
</protein>
<evidence type="ECO:0000313" key="3">
    <source>
        <dbReference type="Proteomes" id="UP001628193"/>
    </source>
</evidence>
<dbReference type="Proteomes" id="UP001628193">
    <property type="component" value="Unassembled WGS sequence"/>
</dbReference>
<organism evidence="2 3">
    <name type="scientific">Candidatus Magnetaquiglobus chichijimensis</name>
    <dbReference type="NCBI Taxonomy" id="3141448"/>
    <lineage>
        <taxon>Bacteria</taxon>
        <taxon>Pseudomonadati</taxon>
        <taxon>Pseudomonadota</taxon>
        <taxon>Magnetococcia</taxon>
        <taxon>Magnetococcales</taxon>
        <taxon>Candidatus Magnetaquicoccaceae</taxon>
        <taxon>Candidatus Magnetaquiglobus</taxon>
    </lineage>
</organism>
<dbReference type="EMBL" id="BAAFGK010000005">
    <property type="protein sequence ID" value="GAB0058430.1"/>
    <property type="molecule type" value="Genomic_DNA"/>
</dbReference>
<dbReference type="InterPro" id="IPR050168">
    <property type="entry name" value="AAA_ATPase_domain"/>
</dbReference>
<dbReference type="InterPro" id="IPR003593">
    <property type="entry name" value="AAA+_ATPase"/>
</dbReference>
<comment type="caution">
    <text evidence="2">The sequence shown here is derived from an EMBL/GenBank/DDBJ whole genome shotgun (WGS) entry which is preliminary data.</text>
</comment>
<reference evidence="2 3" key="2">
    <citation type="submission" date="2024-09" db="EMBL/GenBank/DDBJ databases">
        <title>Draft genome sequence of Candidatus Magnetaquicoccaceae bacterium FCR-1.</title>
        <authorList>
            <person name="Shimoshige H."/>
            <person name="Shimamura S."/>
            <person name="Taoka A."/>
            <person name="Kobayashi H."/>
            <person name="Maekawa T."/>
        </authorList>
    </citation>
    <scope>NUCLEOTIDE SEQUENCE [LARGE SCALE GENOMIC DNA]</scope>
    <source>
        <strain evidence="2 3">FCR-1</strain>
    </source>
</reference>
<proteinExistence type="predicted"/>
<keyword evidence="2" id="KW-0482">Metalloprotease</keyword>
<dbReference type="PANTHER" id="PTHR23077:SF198">
    <property type="entry name" value="ATP-DEPENDENT ZINC METALLOPROTEASE FTSH"/>
    <property type="match status" value="1"/>
</dbReference>
<sequence>MASAEQIKALLKSHIDGDDGHFFSVAMQVAAHEAKLGHGKFADELRAMVDTAKSRRSFELNARKPIPISQPRGDLTNLLEVSYPTSRLSNMILDDIVGERLVRIIREQKNITKIQEYGLAPRRKILLVGPPGTGKTMTASVLAGELGIPLFLVRLDALITKYMGETAAKLRQVFEAISSMRGIYFFDEFDAIGSQRGLANDIGEIRRVLNSFLQMLEQDNSYSVIVAATNHPEILDYALFRRFDDVVEYGLPNQQQIIMTLESRLVNFKLDKIRWDHLAEVAEGLNYAEIVRSVEDAIKDTIIHDREIITGDDVQKILEERKMVRNSRFALS</sequence>
<name>A0ABQ0CCK4_9PROT</name>
<dbReference type="InterPro" id="IPR027417">
    <property type="entry name" value="P-loop_NTPase"/>
</dbReference>
<accession>A0ABQ0CCK4</accession>
<dbReference type="Pfam" id="PF00004">
    <property type="entry name" value="AAA"/>
    <property type="match status" value="1"/>
</dbReference>
<keyword evidence="2" id="KW-0645">Protease</keyword>
<dbReference type="InterPro" id="IPR003959">
    <property type="entry name" value="ATPase_AAA_core"/>
</dbReference>
<dbReference type="EC" id="3.4.24.-" evidence="2"/>
<feature type="domain" description="AAA+ ATPase" evidence="1">
    <location>
        <begin position="121"/>
        <end position="253"/>
    </location>
</feature>
<dbReference type="Gene3D" id="3.40.50.300">
    <property type="entry name" value="P-loop containing nucleotide triphosphate hydrolases"/>
    <property type="match status" value="1"/>
</dbReference>